<evidence type="ECO:0000256" key="1">
    <source>
        <dbReference type="ARBA" id="ARBA00000085"/>
    </source>
</evidence>
<dbReference type="Proteomes" id="UP000529310">
    <property type="component" value="Unassembled WGS sequence"/>
</dbReference>
<dbReference type="GO" id="GO:0004673">
    <property type="term" value="F:protein histidine kinase activity"/>
    <property type="evidence" value="ECO:0007669"/>
    <property type="project" value="UniProtKB-EC"/>
</dbReference>
<dbReference type="EC" id="2.7.13.3" evidence="2"/>
<keyword evidence="7" id="KW-1185">Reference proteome</keyword>
<proteinExistence type="predicted"/>
<name>A0A7W4V338_9MICO</name>
<dbReference type="SUPFAM" id="SSF55874">
    <property type="entry name" value="ATPase domain of HSP90 chaperone/DNA topoisomerase II/histidine kinase"/>
    <property type="match status" value="1"/>
</dbReference>
<dbReference type="Gene3D" id="3.30.565.10">
    <property type="entry name" value="Histidine kinase-like ATPase, C-terminal domain"/>
    <property type="match status" value="1"/>
</dbReference>
<sequence length="178" mass="19411">MESIALMIRNVAGQTKPSSRAAMLESVRTSLNTTYEDLMELQTALSSPRDEPLEAALNHISEIWSGLVLIRWSVGSNIAEKLDNKSRDILIHVVTDMITNAARHARAEKADLSIEEDKGVICITCLDDGYGLKSERSCDGLVAQALAEIGGTWAVSSREKQGARSVARIPLTHKKGPR</sequence>
<dbReference type="InterPro" id="IPR036890">
    <property type="entry name" value="HATPase_C_sf"/>
</dbReference>
<evidence type="ECO:0000256" key="2">
    <source>
        <dbReference type="ARBA" id="ARBA00012438"/>
    </source>
</evidence>
<comment type="caution">
    <text evidence="6">The sequence shown here is derived from an EMBL/GenBank/DDBJ whole genome shotgun (WGS) entry which is preliminary data.</text>
</comment>
<protein>
    <recommendedName>
        <fullName evidence="2">histidine kinase</fullName>
        <ecNumber evidence="2">2.7.13.3</ecNumber>
    </recommendedName>
</protein>
<dbReference type="RefSeq" id="WP_183408426.1">
    <property type="nucleotide sequence ID" value="NZ_JACHWQ010000003.1"/>
</dbReference>
<reference evidence="6 7" key="1">
    <citation type="submission" date="2020-08" db="EMBL/GenBank/DDBJ databases">
        <title>Sequencing the genomes of 1000 actinobacteria strains.</title>
        <authorList>
            <person name="Klenk H.-P."/>
        </authorList>
    </citation>
    <scope>NUCLEOTIDE SEQUENCE [LARGE SCALE GENOMIC DNA]</scope>
    <source>
        <strain evidence="6 7">DSM 27099</strain>
    </source>
</reference>
<evidence type="ECO:0000313" key="7">
    <source>
        <dbReference type="Proteomes" id="UP000529310"/>
    </source>
</evidence>
<keyword evidence="3" id="KW-0808">Transferase</keyword>
<dbReference type="PANTHER" id="PTHR24421:SF10">
    <property type="entry name" value="NITRATE_NITRITE SENSOR PROTEIN NARQ"/>
    <property type="match status" value="1"/>
</dbReference>
<dbReference type="InterPro" id="IPR050482">
    <property type="entry name" value="Sensor_HK_TwoCompSys"/>
</dbReference>
<evidence type="ECO:0000256" key="4">
    <source>
        <dbReference type="ARBA" id="ARBA00022777"/>
    </source>
</evidence>
<dbReference type="EMBL" id="JACHWQ010000003">
    <property type="protein sequence ID" value="MBB2975824.1"/>
    <property type="molecule type" value="Genomic_DNA"/>
</dbReference>
<accession>A0A7W4V338</accession>
<evidence type="ECO:0000256" key="5">
    <source>
        <dbReference type="ARBA" id="ARBA00023012"/>
    </source>
</evidence>
<organism evidence="6 7">
    <name type="scientific">Microbacterium endophyticum</name>
    <dbReference type="NCBI Taxonomy" id="1526412"/>
    <lineage>
        <taxon>Bacteria</taxon>
        <taxon>Bacillati</taxon>
        <taxon>Actinomycetota</taxon>
        <taxon>Actinomycetes</taxon>
        <taxon>Micrococcales</taxon>
        <taxon>Microbacteriaceae</taxon>
        <taxon>Microbacterium</taxon>
    </lineage>
</organism>
<keyword evidence="4 6" id="KW-0418">Kinase</keyword>
<gene>
    <name evidence="6" type="ORF">FHX49_001391</name>
</gene>
<dbReference type="PANTHER" id="PTHR24421">
    <property type="entry name" value="NITRATE/NITRITE SENSOR PROTEIN NARX-RELATED"/>
    <property type="match status" value="1"/>
</dbReference>
<comment type="catalytic activity">
    <reaction evidence="1">
        <text>ATP + protein L-histidine = ADP + protein N-phospho-L-histidine.</text>
        <dbReference type="EC" id="2.7.13.3"/>
    </reaction>
</comment>
<keyword evidence="5" id="KW-0902">Two-component regulatory system</keyword>
<evidence type="ECO:0000256" key="3">
    <source>
        <dbReference type="ARBA" id="ARBA00022679"/>
    </source>
</evidence>
<evidence type="ECO:0000313" key="6">
    <source>
        <dbReference type="EMBL" id="MBB2975824.1"/>
    </source>
</evidence>
<dbReference type="AlphaFoldDB" id="A0A7W4V338"/>
<dbReference type="GO" id="GO:0000160">
    <property type="term" value="P:phosphorelay signal transduction system"/>
    <property type="evidence" value="ECO:0007669"/>
    <property type="project" value="UniProtKB-KW"/>
</dbReference>